<organism evidence="2 3">
    <name type="scientific">Methanopyrus kandleri</name>
    <dbReference type="NCBI Taxonomy" id="2320"/>
    <lineage>
        <taxon>Archaea</taxon>
        <taxon>Methanobacteriati</taxon>
        <taxon>Methanobacteriota</taxon>
        <taxon>Methanomada group</taxon>
        <taxon>Methanopyri</taxon>
        <taxon>Methanopyrales</taxon>
        <taxon>Methanopyraceae</taxon>
        <taxon>Methanopyrus</taxon>
    </lineage>
</organism>
<sequence length="132" mass="14817">MKRSPRDSVPYVTLDGSLIYEVVRPEFSRVNTVSLAVAEIPPGESTVPHYHLDFDEVYWVLEGRGIVHVGSRSLEVHPEDCVEIPRGSVHWVENDGSETLRILCVCSPPYRHETTVTLGSKRTSRSSSPTRD</sequence>
<dbReference type="InterPro" id="IPR013096">
    <property type="entry name" value="Cupin_2"/>
</dbReference>
<dbReference type="Proteomes" id="UP000619545">
    <property type="component" value="Unassembled WGS sequence"/>
</dbReference>
<feature type="domain" description="Cupin type-2" evidence="1">
    <location>
        <begin position="37"/>
        <end position="106"/>
    </location>
</feature>
<protein>
    <submittedName>
        <fullName evidence="2">Cupin domain-containing protein</fullName>
    </submittedName>
</protein>
<accession>A0A832T2Q1</accession>
<dbReference type="OMA" id="PLKILCC"/>
<gene>
    <name evidence="2" type="ORF">HA336_07810</name>
</gene>
<dbReference type="AlphaFoldDB" id="A0A832T2Q1"/>
<comment type="caution">
    <text evidence="2">The sequence shown here is derived from an EMBL/GenBank/DDBJ whole genome shotgun (WGS) entry which is preliminary data.</text>
</comment>
<dbReference type="RefSeq" id="WP_011020010.1">
    <property type="nucleotide sequence ID" value="NZ_DUJS01000005.1"/>
</dbReference>
<dbReference type="PANTHER" id="PTHR36114:SF4">
    <property type="entry name" value="CUPIN 2 CONSERVED BARREL DOMAIN-CONTAINING PROTEIN"/>
    <property type="match status" value="1"/>
</dbReference>
<dbReference type="SUPFAM" id="SSF51182">
    <property type="entry name" value="RmlC-like cupins"/>
    <property type="match status" value="1"/>
</dbReference>
<evidence type="ECO:0000259" key="1">
    <source>
        <dbReference type="Pfam" id="PF07883"/>
    </source>
</evidence>
<proteinExistence type="predicted"/>
<dbReference type="InterPro" id="IPR052044">
    <property type="entry name" value="PKS_Associated_Protein"/>
</dbReference>
<dbReference type="Pfam" id="PF07883">
    <property type="entry name" value="Cupin_2"/>
    <property type="match status" value="1"/>
</dbReference>
<evidence type="ECO:0000313" key="3">
    <source>
        <dbReference type="Proteomes" id="UP000619545"/>
    </source>
</evidence>
<reference evidence="2" key="1">
    <citation type="journal article" date="2020" name="bioRxiv">
        <title>A rank-normalized archaeal taxonomy based on genome phylogeny resolves widespread incomplete and uneven classifications.</title>
        <authorList>
            <person name="Rinke C."/>
            <person name="Chuvochina M."/>
            <person name="Mussig A.J."/>
            <person name="Chaumeil P.-A."/>
            <person name="Waite D.W."/>
            <person name="Whitman W.B."/>
            <person name="Parks D.H."/>
            <person name="Hugenholtz P."/>
        </authorList>
    </citation>
    <scope>NUCLEOTIDE SEQUENCE</scope>
    <source>
        <strain evidence="2">UBA8853</strain>
    </source>
</reference>
<dbReference type="InterPro" id="IPR014710">
    <property type="entry name" value="RmlC-like_jellyroll"/>
</dbReference>
<dbReference type="EMBL" id="DUJS01000005">
    <property type="protein sequence ID" value="HII71115.1"/>
    <property type="molecule type" value="Genomic_DNA"/>
</dbReference>
<dbReference type="Gene3D" id="2.60.120.10">
    <property type="entry name" value="Jelly Rolls"/>
    <property type="match status" value="1"/>
</dbReference>
<dbReference type="InterPro" id="IPR011051">
    <property type="entry name" value="RmlC_Cupin_sf"/>
</dbReference>
<dbReference type="PANTHER" id="PTHR36114">
    <property type="entry name" value="16.7 KDA PROTEIN IN WHIE LOCUS"/>
    <property type="match status" value="1"/>
</dbReference>
<name>A0A832T2Q1_9EURY</name>
<dbReference type="GeneID" id="1478237"/>
<dbReference type="CDD" id="cd02214">
    <property type="entry name" value="cupin_MJ1618"/>
    <property type="match status" value="1"/>
</dbReference>
<evidence type="ECO:0000313" key="2">
    <source>
        <dbReference type="EMBL" id="HII71115.1"/>
    </source>
</evidence>